<reference evidence="9 10" key="1">
    <citation type="submission" date="2017-06" db="EMBL/GenBank/DDBJ databases">
        <title>Ant-infecting Ophiocordyceps genomes reveal a high diversity of potential behavioral manipulation genes and a possible major role for enterotoxins.</title>
        <authorList>
            <person name="De Bekker C."/>
            <person name="Evans H.C."/>
            <person name="Brachmann A."/>
            <person name="Hughes D.P."/>
        </authorList>
    </citation>
    <scope>NUCLEOTIDE SEQUENCE [LARGE SCALE GENOMIC DNA]</scope>
    <source>
        <strain evidence="9 10">1348a</strain>
    </source>
</reference>
<feature type="transmembrane region" description="Helical" evidence="6">
    <location>
        <begin position="424"/>
        <end position="446"/>
    </location>
</feature>
<dbReference type="EMBL" id="NJEU01000094">
    <property type="protein sequence ID" value="PHH81825.1"/>
    <property type="molecule type" value="Genomic_DNA"/>
</dbReference>
<feature type="domain" description="Anoctamin transmembrane" evidence="7">
    <location>
        <begin position="228"/>
        <end position="692"/>
    </location>
</feature>
<evidence type="ECO:0000313" key="9">
    <source>
        <dbReference type="EMBL" id="PHH81825.1"/>
    </source>
</evidence>
<feature type="transmembrane region" description="Helical" evidence="6">
    <location>
        <begin position="615"/>
        <end position="640"/>
    </location>
</feature>
<evidence type="ECO:0000313" key="10">
    <source>
        <dbReference type="Proteomes" id="UP000224854"/>
    </source>
</evidence>
<dbReference type="AlphaFoldDB" id="A0A2C5ZIN2"/>
<evidence type="ECO:0000256" key="3">
    <source>
        <dbReference type="ARBA" id="ARBA00022989"/>
    </source>
</evidence>
<dbReference type="GO" id="GO:0032541">
    <property type="term" value="C:cortical endoplasmic reticulum"/>
    <property type="evidence" value="ECO:0007669"/>
    <property type="project" value="TreeGrafter"/>
</dbReference>
<keyword evidence="10" id="KW-1185">Reference proteome</keyword>
<gene>
    <name evidence="9" type="ORF">CDD82_7759</name>
</gene>
<sequence length="770" mass="87290">MWSLWYDGRRHGPGEISPFSSMINSVARDQAWLIVASAAFPTRSKEMAHALEPTNTDSRRAPPPSPGAEQTYNDKYVVLYDFSDCEYEVAINEFTALLDDLEAAGLHTEVRAGFDKTILVFVKASEQLLGNTVYKTRVRDWLYGITQVKPQGDKDTVVRDCFEADDLLALHFLVTWPKHLGGAAVTPQVGQWTRVTGVFPLHNERINQQFLSQISRRLLLTEQDLDQIRNLLGTKVAFYFAFIATYIKFLVFPALTGIVAWLVLPQYSLAYALLTSVWCTVFLEYWKTRQLDLAMRWQVRGVGNSKVNRPEFRWESIVVEPSGRQRHHFPKRKRLARQLVQVPLVLFAAVILAMIICAVSAVEVLISEAYDGPHQSYLEYVPTVLLAAALPYVSSYFETIAARLTAWENHRTDDDYEAALTQKLFFLTIITNYLPILLIAFVYVPYGDLIVPHIESLLVRLAPGLGLEQRFSAHDFRPDAHRLRSEVIALTVTGQMAGFVEENILPLAKHRLRGWWRERRRPYSRQAMLLSLVADDPNHVQLLDSTRNQATLPPYDVHQDVAELVLQFGYLALFSPVWPLVALGFFINNLIELRSDFAKISVEHRRPPPLRADGIGPWVAALDVLAWLGSISTAAIVHLFSSEAAGARRSSSWLTMPVTIFISEHMLLLLRALTRWLLRSLGSEQLRKERNERYALRLAYMEQIEANKRAGVGLTPAERERRKSVLVTGYDSSFWSQQMDEGASAAEGVKLIALAREWEEANGLSSKKTV</sequence>
<keyword evidence="4 6" id="KW-0472">Membrane</keyword>
<evidence type="ECO:0000259" key="7">
    <source>
        <dbReference type="Pfam" id="PF04547"/>
    </source>
</evidence>
<name>A0A2C5ZIN2_9HYPO</name>
<dbReference type="InterPro" id="IPR049456">
    <property type="entry name" value="Anoctamin_N_fung"/>
</dbReference>
<dbReference type="GO" id="GO:0005254">
    <property type="term" value="F:chloride channel activity"/>
    <property type="evidence" value="ECO:0007669"/>
    <property type="project" value="TreeGrafter"/>
</dbReference>
<organism evidence="9 10">
    <name type="scientific">Ophiocordyceps australis</name>
    <dbReference type="NCBI Taxonomy" id="1399860"/>
    <lineage>
        <taxon>Eukaryota</taxon>
        <taxon>Fungi</taxon>
        <taxon>Dikarya</taxon>
        <taxon>Ascomycota</taxon>
        <taxon>Pezizomycotina</taxon>
        <taxon>Sordariomycetes</taxon>
        <taxon>Hypocreomycetidae</taxon>
        <taxon>Hypocreales</taxon>
        <taxon>Ophiocordycipitaceae</taxon>
        <taxon>Ophiocordyceps</taxon>
    </lineage>
</organism>
<feature type="transmembrane region" description="Helical" evidence="6">
    <location>
        <begin position="568"/>
        <end position="591"/>
    </location>
</feature>
<dbReference type="Proteomes" id="UP000224854">
    <property type="component" value="Unassembled WGS sequence"/>
</dbReference>
<protein>
    <submittedName>
        <fullName evidence="9">Uncharacterized protein</fullName>
    </submittedName>
</protein>
<dbReference type="InterPro" id="IPR049452">
    <property type="entry name" value="Anoctamin_TM"/>
</dbReference>
<evidence type="ECO:0000259" key="8">
    <source>
        <dbReference type="Pfam" id="PF20877"/>
    </source>
</evidence>
<evidence type="ECO:0000256" key="5">
    <source>
        <dbReference type="SAM" id="MobiDB-lite"/>
    </source>
</evidence>
<keyword evidence="2 6" id="KW-0812">Transmembrane</keyword>
<feature type="transmembrane region" description="Helical" evidence="6">
    <location>
        <begin position="382"/>
        <end position="404"/>
    </location>
</feature>
<feature type="transmembrane region" description="Helical" evidence="6">
    <location>
        <begin position="339"/>
        <end position="362"/>
    </location>
</feature>
<dbReference type="OrthoDB" id="296386at2759"/>
<comment type="subcellular location">
    <subcellularLocation>
        <location evidence="1">Membrane</location>
        <topology evidence="1">Multi-pass membrane protein</topology>
    </subcellularLocation>
</comment>
<evidence type="ECO:0000256" key="2">
    <source>
        <dbReference type="ARBA" id="ARBA00022692"/>
    </source>
</evidence>
<evidence type="ECO:0000256" key="4">
    <source>
        <dbReference type="ARBA" id="ARBA00023136"/>
    </source>
</evidence>
<feature type="transmembrane region" description="Helical" evidence="6">
    <location>
        <begin position="236"/>
        <end position="263"/>
    </location>
</feature>
<feature type="region of interest" description="Disordered" evidence="5">
    <location>
        <begin position="49"/>
        <end position="70"/>
    </location>
</feature>
<dbReference type="PANTHER" id="PTHR12308">
    <property type="entry name" value="ANOCTAMIN"/>
    <property type="match status" value="1"/>
</dbReference>
<proteinExistence type="predicted"/>
<feature type="domain" description="Anoctamin alpha-beta plait" evidence="8">
    <location>
        <begin position="74"/>
        <end position="195"/>
    </location>
</feature>
<feature type="transmembrane region" description="Helical" evidence="6">
    <location>
        <begin position="269"/>
        <end position="286"/>
    </location>
</feature>
<dbReference type="InterPro" id="IPR007632">
    <property type="entry name" value="Anoctamin"/>
</dbReference>
<accession>A0A2C5ZIN2</accession>
<comment type="caution">
    <text evidence="9">The sequence shown here is derived from an EMBL/GenBank/DDBJ whole genome shotgun (WGS) entry which is preliminary data.</text>
</comment>
<dbReference type="Pfam" id="PF20877">
    <property type="entry name" value="Anoctamin_N"/>
    <property type="match status" value="1"/>
</dbReference>
<evidence type="ECO:0000256" key="1">
    <source>
        <dbReference type="ARBA" id="ARBA00004141"/>
    </source>
</evidence>
<dbReference type="PANTHER" id="PTHR12308:SF73">
    <property type="entry name" value="ANOCTAMIN"/>
    <property type="match status" value="1"/>
</dbReference>
<dbReference type="GO" id="GO:0016020">
    <property type="term" value="C:membrane"/>
    <property type="evidence" value="ECO:0007669"/>
    <property type="project" value="UniProtKB-SubCell"/>
</dbReference>
<evidence type="ECO:0000256" key="6">
    <source>
        <dbReference type="SAM" id="Phobius"/>
    </source>
</evidence>
<keyword evidence="3 6" id="KW-1133">Transmembrane helix</keyword>
<dbReference type="Pfam" id="PF04547">
    <property type="entry name" value="Anoctamin"/>
    <property type="match status" value="1"/>
</dbReference>
<feature type="transmembrane region" description="Helical" evidence="6">
    <location>
        <begin position="652"/>
        <end position="670"/>
    </location>
</feature>